<accession>A0AAV7WW33</accession>
<feature type="compositionally biased region" description="Basic and acidic residues" evidence="1">
    <location>
        <begin position="37"/>
        <end position="47"/>
    </location>
</feature>
<feature type="region of interest" description="Disordered" evidence="1">
    <location>
        <begin position="155"/>
        <end position="181"/>
    </location>
</feature>
<keyword evidence="3" id="KW-1185">Reference proteome</keyword>
<dbReference type="AlphaFoldDB" id="A0AAV7WW33"/>
<sequence length="181" mass="19671">MKKEERRLCDITCHTATKKGDCVTSPVTLQHLTTTEEQERKINRTPEDEAQAAVIKESNTEEEDTVGMSSITPVSDAGEDVVGQSSAIPEGNTGKYAVGQSKVREERSAAGNMDLKLEKEVKGSSKQLEKETSAACHVPEGMWGGMKVIGTHRAQLGGPHYNEAGRKHDAKRPLPQLECQA</sequence>
<protein>
    <submittedName>
        <fullName evidence="2">Uncharacterized protein</fullName>
    </submittedName>
</protein>
<evidence type="ECO:0000256" key="1">
    <source>
        <dbReference type="SAM" id="MobiDB-lite"/>
    </source>
</evidence>
<feature type="region of interest" description="Disordered" evidence="1">
    <location>
        <begin position="33"/>
        <end position="112"/>
    </location>
</feature>
<evidence type="ECO:0000313" key="2">
    <source>
        <dbReference type="EMBL" id="KAJ1218150.1"/>
    </source>
</evidence>
<reference evidence="2" key="1">
    <citation type="journal article" date="2022" name="bioRxiv">
        <title>Sequencing and chromosome-scale assembly of the giantPleurodeles waltlgenome.</title>
        <authorList>
            <person name="Brown T."/>
            <person name="Elewa A."/>
            <person name="Iarovenko S."/>
            <person name="Subramanian E."/>
            <person name="Araus A.J."/>
            <person name="Petzold A."/>
            <person name="Susuki M."/>
            <person name="Suzuki K.-i.T."/>
            <person name="Hayashi T."/>
            <person name="Toyoda A."/>
            <person name="Oliveira C."/>
            <person name="Osipova E."/>
            <person name="Leigh N.D."/>
            <person name="Simon A."/>
            <person name="Yun M.H."/>
        </authorList>
    </citation>
    <scope>NUCLEOTIDE SEQUENCE</scope>
    <source>
        <strain evidence="2">20211129_DDA</strain>
        <tissue evidence="2">Liver</tissue>
    </source>
</reference>
<gene>
    <name evidence="2" type="ORF">NDU88_005733</name>
</gene>
<name>A0AAV7WW33_PLEWA</name>
<organism evidence="2 3">
    <name type="scientific">Pleurodeles waltl</name>
    <name type="common">Iberian ribbed newt</name>
    <dbReference type="NCBI Taxonomy" id="8319"/>
    <lineage>
        <taxon>Eukaryota</taxon>
        <taxon>Metazoa</taxon>
        <taxon>Chordata</taxon>
        <taxon>Craniata</taxon>
        <taxon>Vertebrata</taxon>
        <taxon>Euteleostomi</taxon>
        <taxon>Amphibia</taxon>
        <taxon>Batrachia</taxon>
        <taxon>Caudata</taxon>
        <taxon>Salamandroidea</taxon>
        <taxon>Salamandridae</taxon>
        <taxon>Pleurodelinae</taxon>
        <taxon>Pleurodeles</taxon>
    </lineage>
</organism>
<proteinExistence type="predicted"/>
<comment type="caution">
    <text evidence="2">The sequence shown here is derived from an EMBL/GenBank/DDBJ whole genome shotgun (WGS) entry which is preliminary data.</text>
</comment>
<dbReference type="EMBL" id="JANPWB010000001">
    <property type="protein sequence ID" value="KAJ1218150.1"/>
    <property type="molecule type" value="Genomic_DNA"/>
</dbReference>
<evidence type="ECO:0000313" key="3">
    <source>
        <dbReference type="Proteomes" id="UP001066276"/>
    </source>
</evidence>
<dbReference type="Proteomes" id="UP001066276">
    <property type="component" value="Chromosome 1_1"/>
</dbReference>